<evidence type="ECO:0000313" key="2">
    <source>
        <dbReference type="EMBL" id="KDN47564.1"/>
    </source>
</evidence>
<reference evidence="2 3" key="1">
    <citation type="submission" date="2014-05" db="EMBL/GenBank/DDBJ databases">
        <title>Draft genome sequence of a rare smut relative, Tilletiaria anomala UBC 951.</title>
        <authorList>
            <consortium name="DOE Joint Genome Institute"/>
            <person name="Toome M."/>
            <person name="Kuo A."/>
            <person name="Henrissat B."/>
            <person name="Lipzen A."/>
            <person name="Tritt A."/>
            <person name="Yoshinaga Y."/>
            <person name="Zane M."/>
            <person name="Barry K."/>
            <person name="Grigoriev I.V."/>
            <person name="Spatafora J.W."/>
            <person name="Aimea M.C."/>
        </authorList>
    </citation>
    <scope>NUCLEOTIDE SEQUENCE [LARGE SCALE GENOMIC DNA]</scope>
    <source>
        <strain evidence="2 3">UBC 951</strain>
    </source>
</reference>
<evidence type="ECO:0000313" key="3">
    <source>
        <dbReference type="Proteomes" id="UP000027361"/>
    </source>
</evidence>
<dbReference type="InParanoid" id="A0A066W906"/>
<organism evidence="2 3">
    <name type="scientific">Tilletiaria anomala (strain ATCC 24038 / CBS 436.72 / UBC 951)</name>
    <dbReference type="NCBI Taxonomy" id="1037660"/>
    <lineage>
        <taxon>Eukaryota</taxon>
        <taxon>Fungi</taxon>
        <taxon>Dikarya</taxon>
        <taxon>Basidiomycota</taxon>
        <taxon>Ustilaginomycotina</taxon>
        <taxon>Exobasidiomycetes</taxon>
        <taxon>Georgefischeriales</taxon>
        <taxon>Tilletiariaceae</taxon>
        <taxon>Tilletiaria</taxon>
    </lineage>
</organism>
<keyword evidence="1" id="KW-0472">Membrane</keyword>
<name>A0A066W906_TILAU</name>
<comment type="caution">
    <text evidence="2">The sequence shown here is derived from an EMBL/GenBank/DDBJ whole genome shotgun (WGS) entry which is preliminary data.</text>
</comment>
<dbReference type="EMBL" id="JMSN01000029">
    <property type="protein sequence ID" value="KDN47564.1"/>
    <property type="molecule type" value="Genomic_DNA"/>
</dbReference>
<dbReference type="RefSeq" id="XP_013243901.1">
    <property type="nucleotide sequence ID" value="XM_013388447.1"/>
</dbReference>
<dbReference type="OrthoDB" id="15108at2759"/>
<evidence type="ECO:0008006" key="4">
    <source>
        <dbReference type="Google" id="ProtNLM"/>
    </source>
</evidence>
<keyword evidence="1" id="KW-0812">Transmembrane</keyword>
<dbReference type="AlphaFoldDB" id="A0A066W906"/>
<evidence type="ECO:0000256" key="1">
    <source>
        <dbReference type="SAM" id="Phobius"/>
    </source>
</evidence>
<accession>A0A066W906</accession>
<protein>
    <recommendedName>
        <fullName evidence="4">NADH-ubiquinone oxidoreductase B15 subunit</fullName>
    </recommendedName>
</protein>
<dbReference type="Proteomes" id="UP000027361">
    <property type="component" value="Unassembled WGS sequence"/>
</dbReference>
<dbReference type="OMA" id="TMYQRFR"/>
<dbReference type="HOGENOM" id="CLU_183941_0_0_1"/>
<keyword evidence="1" id="KW-1133">Transmembrane helix</keyword>
<dbReference type="PANTHER" id="PTHR39476">
    <property type="entry name" value="NADH:UBIQUINONE OXIDOREDUCTASE 6.6KD SUBUNIT"/>
    <property type="match status" value="1"/>
</dbReference>
<gene>
    <name evidence="2" type="ORF">K437DRAFT_255841</name>
</gene>
<sequence length="85" mass="9919">MAGDHHSFKVDPAIERWQAMHSSMHERFRFTPSKTRVFLFWGIAIPALTYGIAKFSDNRWDWRAKTREDSLLTAPPKSVNPTDEE</sequence>
<dbReference type="PANTHER" id="PTHR39476:SF1">
    <property type="entry name" value="NADH DEHYDROGENASE [UBIQUINONE] 1 BETA SUBCOMPLEX SUBUNIT 4"/>
    <property type="match status" value="1"/>
</dbReference>
<dbReference type="GeneID" id="25264264"/>
<keyword evidence="3" id="KW-1185">Reference proteome</keyword>
<proteinExistence type="predicted"/>
<feature type="transmembrane region" description="Helical" evidence="1">
    <location>
        <begin position="37"/>
        <end position="53"/>
    </location>
</feature>